<evidence type="ECO:0000313" key="2">
    <source>
        <dbReference type="Proteomes" id="UP001153331"/>
    </source>
</evidence>
<dbReference type="EMBL" id="JAPHNI010000873">
    <property type="protein sequence ID" value="KAJ8107707.1"/>
    <property type="molecule type" value="Genomic_DNA"/>
</dbReference>
<evidence type="ECO:0000313" key="1">
    <source>
        <dbReference type="EMBL" id="KAJ8107707.1"/>
    </source>
</evidence>
<comment type="caution">
    <text evidence="1">The sequence shown here is derived from an EMBL/GenBank/DDBJ whole genome shotgun (WGS) entry which is preliminary data.</text>
</comment>
<protein>
    <submittedName>
        <fullName evidence="1">Uncharacterized protein</fullName>
    </submittedName>
</protein>
<organism evidence="1 2">
    <name type="scientific">Boeremia exigua</name>
    <dbReference type="NCBI Taxonomy" id="749465"/>
    <lineage>
        <taxon>Eukaryota</taxon>
        <taxon>Fungi</taxon>
        <taxon>Dikarya</taxon>
        <taxon>Ascomycota</taxon>
        <taxon>Pezizomycotina</taxon>
        <taxon>Dothideomycetes</taxon>
        <taxon>Pleosporomycetidae</taxon>
        <taxon>Pleosporales</taxon>
        <taxon>Pleosporineae</taxon>
        <taxon>Didymellaceae</taxon>
        <taxon>Boeremia</taxon>
    </lineage>
</organism>
<proteinExistence type="predicted"/>
<reference evidence="1" key="1">
    <citation type="submission" date="2022-11" db="EMBL/GenBank/DDBJ databases">
        <title>Genome Sequence of Boeremia exigua.</title>
        <authorList>
            <person name="Buettner E."/>
        </authorList>
    </citation>
    <scope>NUCLEOTIDE SEQUENCE</scope>
    <source>
        <strain evidence="1">CU02</strain>
    </source>
</reference>
<keyword evidence="2" id="KW-1185">Reference proteome</keyword>
<accession>A0ACC2HX90</accession>
<name>A0ACC2HX90_9PLEO</name>
<dbReference type="Proteomes" id="UP001153331">
    <property type="component" value="Unassembled WGS sequence"/>
</dbReference>
<sequence>MPFHLLHWLWSQPNPTTNPTTNPLRAVDEEEVKALSPKTHEDVSFDDNCPETITASSVSPSGSMSSAKEAKISANKSSFGIANPSLPDPFVNETGESALNEDRPVPYTCRVPTANLDRVHDAAKYERHSDAKDVEEKDLLEQRTGDGKPKQTKERVSEKGTAGPSPPSLYGRPKLNATTPRTLPSKNLKLSKPCLKPLRTAPAAPHPVYTSSPADTRWRPKTLTNPAAQTAPPQSSPTPHTPAPNA</sequence>
<gene>
    <name evidence="1" type="ORF">OPT61_g8682</name>
</gene>